<comment type="caution">
    <text evidence="1">The sequence shown here is derived from an EMBL/GenBank/DDBJ whole genome shotgun (WGS) entry which is preliminary data.</text>
</comment>
<keyword evidence="2" id="KW-1185">Reference proteome</keyword>
<accession>A0A6I3LAV0</accession>
<protein>
    <recommendedName>
        <fullName evidence="3">Toxin-antitoxin system YwqK family antitoxin</fullName>
    </recommendedName>
</protein>
<evidence type="ECO:0000313" key="2">
    <source>
        <dbReference type="Proteomes" id="UP000438760"/>
    </source>
</evidence>
<dbReference type="EMBL" id="WMJX01000001">
    <property type="protein sequence ID" value="MTG96549.1"/>
    <property type="molecule type" value="Genomic_DNA"/>
</dbReference>
<dbReference type="AlphaFoldDB" id="A0A6I3LAV0"/>
<proteinExistence type="predicted"/>
<gene>
    <name evidence="1" type="ORF">GJV76_00075</name>
</gene>
<dbReference type="SUPFAM" id="SSF82185">
    <property type="entry name" value="Histone H3 K4-specific methyltransferase SET7/9 N-terminal domain"/>
    <property type="match status" value="2"/>
</dbReference>
<dbReference type="Gene3D" id="3.90.930.1">
    <property type="match status" value="1"/>
</dbReference>
<dbReference type="OrthoDB" id="1524045at2"/>
<dbReference type="Pfam" id="PF07661">
    <property type="entry name" value="MORN_2"/>
    <property type="match status" value="3"/>
</dbReference>
<dbReference type="Proteomes" id="UP000438760">
    <property type="component" value="Unassembled WGS sequence"/>
</dbReference>
<reference evidence="1 2" key="1">
    <citation type="submission" date="2019-11" db="EMBL/GenBank/DDBJ databases">
        <title>Genome of Strain BIT-d1.</title>
        <authorList>
            <person name="Yang Y."/>
        </authorList>
    </citation>
    <scope>NUCLEOTIDE SEQUENCE [LARGE SCALE GENOMIC DNA]</scope>
    <source>
        <strain evidence="1 2">BIT-d1</strain>
    </source>
</reference>
<sequence>MNSNLITGIFILATFSSLSVYSQEQEEPVLFELNGKPLQGKVVRYNDHNIIEEEALYVDGYKTGKYKSFYRNGILFSEVNYVEGKREGELRIYFENGKLKASYSYSNGLLDGNIISYYSNGVKEFEKNYREGVIQAQINFHNTGEKNEYFLFNSGMLSVWEVYDKKGRIAEKTYFRNNEPQSVEYYKKGKYDYTIHF</sequence>
<evidence type="ECO:0008006" key="3">
    <source>
        <dbReference type="Google" id="ProtNLM"/>
    </source>
</evidence>
<dbReference type="RefSeq" id="WP_155090607.1">
    <property type="nucleotide sequence ID" value="NZ_CP102754.1"/>
</dbReference>
<evidence type="ECO:0000313" key="1">
    <source>
        <dbReference type="EMBL" id="MTG96549.1"/>
    </source>
</evidence>
<organism evidence="1 2">
    <name type="scientific">Myroides albus</name>
    <dbReference type="NCBI Taxonomy" id="2562892"/>
    <lineage>
        <taxon>Bacteria</taxon>
        <taxon>Pseudomonadati</taxon>
        <taxon>Bacteroidota</taxon>
        <taxon>Flavobacteriia</taxon>
        <taxon>Flavobacteriales</taxon>
        <taxon>Flavobacteriaceae</taxon>
        <taxon>Myroides</taxon>
    </lineage>
</organism>
<dbReference type="InterPro" id="IPR011652">
    <property type="entry name" value="MORN_2"/>
</dbReference>
<name>A0A6I3LAV0_9FLAO</name>